<proteinExistence type="inferred from homology"/>
<dbReference type="Pfam" id="PF13561">
    <property type="entry name" value="adh_short_C2"/>
    <property type="match status" value="1"/>
</dbReference>
<dbReference type="PRINTS" id="PR00081">
    <property type="entry name" value="GDHRDH"/>
</dbReference>
<sequence length="259" mass="26410">MSRNGLEVTAMNRLQGSVVLIAGAASGIGAAIARRCVAEGASVVCADYDLAATTQLADALGPSAAACQCDVTDIGSAQDAVEFARQKFGRLDGLVHNAAAPSTNATVVDLDEQSWRRELDVSLTGAFLMSKYAVPLIAAGGGGSVVFIGSQFGRVATTKAVAYCAAKAGLIHLAKAMAVDHAPDKVRVNSLSPGAVATTRLLRRFPDFEAANASLGPAHLLGRIAEPDEIAAAAAFLLSSDASFVTGSDMLVDGGYATR</sequence>
<dbReference type="PRINTS" id="PR00080">
    <property type="entry name" value="SDRFAMILY"/>
</dbReference>
<dbReference type="Proteomes" id="UP000093737">
    <property type="component" value="Unassembled WGS sequence"/>
</dbReference>
<dbReference type="CDD" id="cd05233">
    <property type="entry name" value="SDR_c"/>
    <property type="match status" value="1"/>
</dbReference>
<dbReference type="PANTHER" id="PTHR24321">
    <property type="entry name" value="DEHYDROGENASES, SHORT CHAIN"/>
    <property type="match status" value="1"/>
</dbReference>
<keyword evidence="2" id="KW-0560">Oxidoreductase</keyword>
<comment type="similarity">
    <text evidence="1">Belongs to the short-chain dehydrogenases/reductases (SDR) family.</text>
</comment>
<dbReference type="AlphaFoldDB" id="A0AA91J479"/>
<comment type="caution">
    <text evidence="3">The sequence shown here is derived from an EMBL/GenBank/DDBJ whole genome shotgun (WGS) entry which is preliminary data.</text>
</comment>
<dbReference type="InterPro" id="IPR036291">
    <property type="entry name" value="NAD(P)-bd_dom_sf"/>
</dbReference>
<dbReference type="GO" id="GO:0016491">
    <property type="term" value="F:oxidoreductase activity"/>
    <property type="evidence" value="ECO:0007669"/>
    <property type="project" value="UniProtKB-KW"/>
</dbReference>
<dbReference type="SUPFAM" id="SSF51735">
    <property type="entry name" value="NAD(P)-binding Rossmann-fold domains"/>
    <property type="match status" value="1"/>
</dbReference>
<name>A0AA91J479_RHILI</name>
<dbReference type="Gene3D" id="3.40.50.720">
    <property type="entry name" value="NAD(P)-binding Rossmann-like Domain"/>
    <property type="match status" value="1"/>
</dbReference>
<dbReference type="EMBL" id="LYTK01000001">
    <property type="protein sequence ID" value="OBQ71489.1"/>
    <property type="molecule type" value="Genomic_DNA"/>
</dbReference>
<accession>A0AA91J479</accession>
<protein>
    <submittedName>
        <fullName evidence="3">Short-chain dehydrogenase</fullName>
    </submittedName>
</protein>
<evidence type="ECO:0000313" key="3">
    <source>
        <dbReference type="EMBL" id="OBQ71489.1"/>
    </source>
</evidence>
<reference evidence="3 4" key="1">
    <citation type="submission" date="2016-05" db="EMBL/GenBank/DDBJ databases">
        <authorList>
            <person name="Ramsay J.P."/>
        </authorList>
    </citation>
    <scope>NUCLEOTIDE SEQUENCE [LARGE SCALE GENOMIC DNA]</scope>
    <source>
        <strain evidence="3 4">NZP2042</strain>
    </source>
</reference>
<dbReference type="InterPro" id="IPR020904">
    <property type="entry name" value="Sc_DH/Rdtase_CS"/>
</dbReference>
<gene>
    <name evidence="3" type="ORF">A8145_00995</name>
</gene>
<organism evidence="3 4">
    <name type="scientific">Rhizobium loti</name>
    <name type="common">Mesorhizobium loti</name>
    <dbReference type="NCBI Taxonomy" id="381"/>
    <lineage>
        <taxon>Bacteria</taxon>
        <taxon>Pseudomonadati</taxon>
        <taxon>Pseudomonadota</taxon>
        <taxon>Alphaproteobacteria</taxon>
        <taxon>Hyphomicrobiales</taxon>
        <taxon>Phyllobacteriaceae</taxon>
        <taxon>Mesorhizobium</taxon>
    </lineage>
</organism>
<dbReference type="InterPro" id="IPR002347">
    <property type="entry name" value="SDR_fam"/>
</dbReference>
<evidence type="ECO:0000313" key="4">
    <source>
        <dbReference type="Proteomes" id="UP000093737"/>
    </source>
</evidence>
<dbReference type="FunFam" id="3.40.50.720:FF:000084">
    <property type="entry name" value="Short-chain dehydrogenase reductase"/>
    <property type="match status" value="1"/>
</dbReference>
<dbReference type="PROSITE" id="PS00061">
    <property type="entry name" value="ADH_SHORT"/>
    <property type="match status" value="1"/>
</dbReference>
<evidence type="ECO:0000256" key="2">
    <source>
        <dbReference type="ARBA" id="ARBA00023002"/>
    </source>
</evidence>
<evidence type="ECO:0000256" key="1">
    <source>
        <dbReference type="ARBA" id="ARBA00006484"/>
    </source>
</evidence>
<dbReference type="PANTHER" id="PTHR24321:SF14">
    <property type="entry name" value="SHORT-CHAIN TYPE DEHYDROGENASE_REDUCTASE BLR2146-RELATED"/>
    <property type="match status" value="1"/>
</dbReference>